<evidence type="ECO:0000256" key="1">
    <source>
        <dbReference type="ARBA" id="ARBA00004141"/>
    </source>
</evidence>
<keyword evidence="4" id="KW-0472">Membrane</keyword>
<sequence length="131" mass="14848">MEHITKKRLKAILIDSFLSGVVSYGAECILRKKIKNEAFHAVVLPFATQYTLEYVQLKTTGSTVGYKLMGLELANEDDGELTGKQIVKRMVHRDTTSTIEYIRDRKNFAEQDGAVFPHDKRTGTIVREVSK</sequence>
<evidence type="ECO:0000256" key="2">
    <source>
        <dbReference type="ARBA" id="ARBA00022692"/>
    </source>
</evidence>
<dbReference type="EMBL" id="JBHUDE010000132">
    <property type="protein sequence ID" value="MFD1608778.1"/>
    <property type="molecule type" value="Genomic_DNA"/>
</dbReference>
<dbReference type="Proteomes" id="UP001597221">
    <property type="component" value="Unassembled WGS sequence"/>
</dbReference>
<keyword evidence="7" id="KW-1185">Reference proteome</keyword>
<keyword evidence="2" id="KW-0812">Transmembrane</keyword>
<dbReference type="InterPro" id="IPR010432">
    <property type="entry name" value="RDD"/>
</dbReference>
<proteinExistence type="predicted"/>
<gene>
    <name evidence="6" type="ORF">ACFSBH_14225</name>
</gene>
<comment type="subcellular location">
    <subcellularLocation>
        <location evidence="1">Membrane</location>
        <topology evidence="1">Multi-pass membrane protein</topology>
    </subcellularLocation>
</comment>
<protein>
    <submittedName>
        <fullName evidence="6">RDD family protein</fullName>
    </submittedName>
</protein>
<evidence type="ECO:0000256" key="3">
    <source>
        <dbReference type="ARBA" id="ARBA00022989"/>
    </source>
</evidence>
<name>A0ABW4HTP6_9BACI</name>
<reference evidence="7" key="1">
    <citation type="journal article" date="2019" name="Int. J. Syst. Evol. Microbiol.">
        <title>The Global Catalogue of Microorganisms (GCM) 10K type strain sequencing project: providing services to taxonomists for standard genome sequencing and annotation.</title>
        <authorList>
            <consortium name="The Broad Institute Genomics Platform"/>
            <consortium name="The Broad Institute Genome Sequencing Center for Infectious Disease"/>
            <person name="Wu L."/>
            <person name="Ma J."/>
        </authorList>
    </citation>
    <scope>NUCLEOTIDE SEQUENCE [LARGE SCALE GENOMIC DNA]</scope>
    <source>
        <strain evidence="7">CGMCC 1.12376</strain>
    </source>
</reference>
<dbReference type="Pfam" id="PF06271">
    <property type="entry name" value="RDD"/>
    <property type="match status" value="1"/>
</dbReference>
<dbReference type="RefSeq" id="WP_379598185.1">
    <property type="nucleotide sequence ID" value="NZ_JBHUDE010000132.1"/>
</dbReference>
<evidence type="ECO:0000313" key="6">
    <source>
        <dbReference type="EMBL" id="MFD1608778.1"/>
    </source>
</evidence>
<evidence type="ECO:0000259" key="5">
    <source>
        <dbReference type="Pfam" id="PF06271"/>
    </source>
</evidence>
<comment type="caution">
    <text evidence="6">The sequence shown here is derived from an EMBL/GenBank/DDBJ whole genome shotgun (WGS) entry which is preliminary data.</text>
</comment>
<keyword evidence="3" id="KW-1133">Transmembrane helix</keyword>
<accession>A0ABW4HTP6</accession>
<evidence type="ECO:0000256" key="4">
    <source>
        <dbReference type="ARBA" id="ARBA00023136"/>
    </source>
</evidence>
<evidence type="ECO:0000313" key="7">
    <source>
        <dbReference type="Proteomes" id="UP001597221"/>
    </source>
</evidence>
<organism evidence="6 7">
    <name type="scientific">Oceanobacillus luteolus</name>
    <dbReference type="NCBI Taxonomy" id="1274358"/>
    <lineage>
        <taxon>Bacteria</taxon>
        <taxon>Bacillati</taxon>
        <taxon>Bacillota</taxon>
        <taxon>Bacilli</taxon>
        <taxon>Bacillales</taxon>
        <taxon>Bacillaceae</taxon>
        <taxon>Oceanobacillus</taxon>
    </lineage>
</organism>
<feature type="domain" description="RDD" evidence="5">
    <location>
        <begin position="7"/>
        <end position="91"/>
    </location>
</feature>